<sequence>MYSFLLQVQFVDGSLYEKEVAHLKGKTFKNSTEFLQLVAWVFAKRSKSECKTSNQVLNRYIETIKRIDDNLPLKLREEFDKVLFDLMKVRNDDSSYRSFSFCKHSFTNKNFDYQVLEDYLLNPTIDYIGLAKNK</sequence>
<keyword evidence="2" id="KW-1185">Reference proteome</keyword>
<dbReference type="Proteomes" id="UP000198384">
    <property type="component" value="Unassembled WGS sequence"/>
</dbReference>
<organism evidence="1 2">
    <name type="scientific">Lutibacter agarilyticus</name>
    <dbReference type="NCBI Taxonomy" id="1109740"/>
    <lineage>
        <taxon>Bacteria</taxon>
        <taxon>Pseudomonadati</taxon>
        <taxon>Bacteroidota</taxon>
        <taxon>Flavobacteriia</taxon>
        <taxon>Flavobacteriales</taxon>
        <taxon>Flavobacteriaceae</taxon>
        <taxon>Lutibacter</taxon>
    </lineage>
</organism>
<accession>A0A238XV28</accession>
<reference evidence="1 2" key="1">
    <citation type="submission" date="2017-06" db="EMBL/GenBank/DDBJ databases">
        <authorList>
            <person name="Kim H.J."/>
            <person name="Triplett B.A."/>
        </authorList>
    </citation>
    <scope>NUCLEOTIDE SEQUENCE [LARGE SCALE GENOMIC DNA]</scope>
    <source>
        <strain evidence="1 2">DSM 29150</strain>
    </source>
</reference>
<gene>
    <name evidence="1" type="ORF">SAMN06265371_10791</name>
</gene>
<dbReference type="AlphaFoldDB" id="A0A238XV28"/>
<proteinExistence type="predicted"/>
<protein>
    <submittedName>
        <fullName evidence="1">Uncharacterized protein</fullName>
    </submittedName>
</protein>
<name>A0A238XV28_9FLAO</name>
<dbReference type="EMBL" id="FZNT01000007">
    <property type="protein sequence ID" value="SNR62916.1"/>
    <property type="molecule type" value="Genomic_DNA"/>
</dbReference>
<evidence type="ECO:0000313" key="2">
    <source>
        <dbReference type="Proteomes" id="UP000198384"/>
    </source>
</evidence>
<evidence type="ECO:0000313" key="1">
    <source>
        <dbReference type="EMBL" id="SNR62916.1"/>
    </source>
</evidence>